<dbReference type="PATRIC" id="fig|273678.4.peg.1587"/>
<dbReference type="STRING" id="273678.RS84_01588"/>
<dbReference type="AlphaFoldDB" id="A0A0M2HTY8"/>
<comment type="caution">
    <text evidence="1">The sequence shown here is derived from an EMBL/GenBank/DDBJ whole genome shotgun (WGS) entry which is preliminary data.</text>
</comment>
<sequence length="79" mass="8851">MRWRSRYGGSTQAESAVTDLEIAMGYFDQLPGESREDFVRRFSTRPGVVADGVTLVDLYNRIAALERRVAQLEGRGTTP</sequence>
<keyword evidence="2" id="KW-1185">Reference proteome</keyword>
<dbReference type="EMBL" id="JYJB01000008">
    <property type="protein sequence ID" value="KJL47959.1"/>
    <property type="molecule type" value="Genomic_DNA"/>
</dbReference>
<name>A0A0M2HTY8_9MICO</name>
<protein>
    <submittedName>
        <fullName evidence="1">Uncharacterized protein</fullName>
    </submittedName>
</protein>
<proteinExistence type="predicted"/>
<organism evidence="1 2">
    <name type="scientific">Microbacterium hydrocarbonoxydans</name>
    <dbReference type="NCBI Taxonomy" id="273678"/>
    <lineage>
        <taxon>Bacteria</taxon>
        <taxon>Bacillati</taxon>
        <taxon>Actinomycetota</taxon>
        <taxon>Actinomycetes</taxon>
        <taxon>Micrococcales</taxon>
        <taxon>Microbacteriaceae</taxon>
        <taxon>Microbacterium</taxon>
    </lineage>
</organism>
<gene>
    <name evidence="1" type="ORF">RS84_01588</name>
</gene>
<dbReference type="Proteomes" id="UP000033900">
    <property type="component" value="Unassembled WGS sequence"/>
</dbReference>
<evidence type="ECO:0000313" key="1">
    <source>
        <dbReference type="EMBL" id="KJL47959.1"/>
    </source>
</evidence>
<evidence type="ECO:0000313" key="2">
    <source>
        <dbReference type="Proteomes" id="UP000033900"/>
    </source>
</evidence>
<reference evidence="1 2" key="1">
    <citation type="submission" date="2015-02" db="EMBL/GenBank/DDBJ databases">
        <title>Draft genome sequences of ten Microbacterium spp. with emphasis on heavy metal contaminated environments.</title>
        <authorList>
            <person name="Corretto E."/>
        </authorList>
    </citation>
    <scope>NUCLEOTIDE SEQUENCE [LARGE SCALE GENOMIC DNA]</scope>
    <source>
        <strain evidence="1 2">SA35</strain>
    </source>
</reference>
<accession>A0A0M2HTY8</accession>